<evidence type="ECO:0000256" key="2">
    <source>
        <dbReference type="ARBA" id="ARBA00004496"/>
    </source>
</evidence>
<comment type="function">
    <text evidence="9">Component of the signal recognition particle (SRP) complex, a ribonucleoprotein complex that mediates the cotranslational targeting of secretory and membrane proteins to the endoplasmic reticulum (ER).</text>
</comment>
<evidence type="ECO:0000256" key="4">
    <source>
        <dbReference type="ARBA" id="ARBA00018350"/>
    </source>
</evidence>
<evidence type="ECO:0000256" key="8">
    <source>
        <dbReference type="ARBA" id="ARBA00023274"/>
    </source>
</evidence>
<feature type="compositionally biased region" description="Basic and acidic residues" evidence="10">
    <location>
        <begin position="571"/>
        <end position="583"/>
    </location>
</feature>
<reference evidence="12" key="1">
    <citation type="submission" date="2021-06" db="EMBL/GenBank/DDBJ databases">
        <authorList>
            <person name="Kallberg Y."/>
            <person name="Tangrot J."/>
            <person name="Rosling A."/>
        </authorList>
    </citation>
    <scope>NUCLEOTIDE SEQUENCE</scope>
    <source>
        <strain evidence="12">BR232B</strain>
    </source>
</reference>
<keyword evidence="13" id="KW-1185">Reference proteome</keyword>
<sequence length="656" mass="73346">MQSSKDINATQLFAELDRLLSQADYDKALKHIDKILKQIPNDIDALHCKVITLVKLEKYQNALDIVVKHFAEDQLIFERGYCLYRLNRWSEVLEITTKFNTSGKRDLGHLKAQAAYRSEDFTTCLDLYNEFVNETDKNDDAYNDILTNFVAAKAALLFADGKLPAKYALADVTNTYELAYNSACGQIAVYNLNRAEKLLNTAKSLCRQSLAEEDYTEQEIEQELSTVIVQLAYLCQFKGKATEANELYQSVLKHRTIDITISAVASNNLAALKKDQDLFDSSRKLRAASSKSLETKLFKKQRRTIITNEALIQLYMQKYAASQEAARRILQIDPADDSHYILLAAASYRQKKTTKAIQDLQEFAKEKPKSLLIHFALVQLQLQQFNVTAAIATLNTYLMAIGECADKYRPGVVGLLVWLYEQAGLSDKSIEVLEKAEKFWKASGPTNQSLSILRQTAAFKLKTERFREAAEDYKHLIKADPGDSQAMAGYIMALASYDVSSAESHESSLPPLDTTKSVTDMDKLESVVPGVKKTYKKTDAKSDDVSKTTTKKKHKRKPLLPKNYDPNTPPDPERWLPKRERSTYRGKRKKQLNKGSQGAAVAGGGIGGTGSANISGKSVTTTAVAETSTPSTHTETPKPKTGGDKQKKKKKKGNKW</sequence>
<gene>
    <name evidence="12" type="ORF">PBRASI_LOCUS294</name>
</gene>
<feature type="compositionally biased region" description="Gly residues" evidence="10">
    <location>
        <begin position="601"/>
        <end position="610"/>
    </location>
</feature>
<dbReference type="InterPro" id="IPR026270">
    <property type="entry name" value="SRP72"/>
</dbReference>
<organism evidence="12 13">
    <name type="scientific">Paraglomus brasilianum</name>
    <dbReference type="NCBI Taxonomy" id="144538"/>
    <lineage>
        <taxon>Eukaryota</taxon>
        <taxon>Fungi</taxon>
        <taxon>Fungi incertae sedis</taxon>
        <taxon>Mucoromycota</taxon>
        <taxon>Glomeromycotina</taxon>
        <taxon>Glomeromycetes</taxon>
        <taxon>Paraglomerales</taxon>
        <taxon>Paraglomeraceae</taxon>
        <taxon>Paraglomus</taxon>
    </lineage>
</organism>
<protein>
    <recommendedName>
        <fullName evidence="4 9">Signal recognition particle subunit SRP72</fullName>
    </recommendedName>
</protein>
<dbReference type="InterPro" id="IPR031545">
    <property type="entry name" value="SRP72_TPR-like"/>
</dbReference>
<dbReference type="SUPFAM" id="SSF48452">
    <property type="entry name" value="TPR-like"/>
    <property type="match status" value="2"/>
</dbReference>
<feature type="region of interest" description="Disordered" evidence="10">
    <location>
        <begin position="504"/>
        <end position="656"/>
    </location>
</feature>
<feature type="compositionally biased region" description="Basic residues" evidence="10">
    <location>
        <begin position="549"/>
        <end position="559"/>
    </location>
</feature>
<dbReference type="Proteomes" id="UP000789739">
    <property type="component" value="Unassembled WGS sequence"/>
</dbReference>
<comment type="similarity">
    <text evidence="3 9">Belongs to the SRP72 family.</text>
</comment>
<keyword evidence="5 9" id="KW-0963">Cytoplasm</keyword>
<dbReference type="InterPro" id="IPR011990">
    <property type="entry name" value="TPR-like_helical_dom_sf"/>
</dbReference>
<accession>A0A9N8VNI9</accession>
<dbReference type="EMBL" id="CAJVPI010000013">
    <property type="protein sequence ID" value="CAG8455592.1"/>
    <property type="molecule type" value="Genomic_DNA"/>
</dbReference>
<feature type="compositionally biased region" description="Basic and acidic residues" evidence="10">
    <location>
        <begin position="536"/>
        <end position="546"/>
    </location>
</feature>
<dbReference type="Pfam" id="PF08492">
    <property type="entry name" value="SRP72"/>
    <property type="match status" value="1"/>
</dbReference>
<keyword evidence="8 9" id="KW-0687">Ribonucleoprotein</keyword>
<dbReference type="Pfam" id="PF13432">
    <property type="entry name" value="TPR_16"/>
    <property type="match status" value="1"/>
</dbReference>
<evidence type="ECO:0000256" key="5">
    <source>
        <dbReference type="ARBA" id="ARBA00022490"/>
    </source>
</evidence>
<comment type="subcellular location">
    <subcellularLocation>
        <location evidence="2 9">Cytoplasm</location>
    </subcellularLocation>
    <subcellularLocation>
        <location evidence="1">Endoplasmic reticulum</location>
    </subcellularLocation>
</comment>
<evidence type="ECO:0000256" key="6">
    <source>
        <dbReference type="ARBA" id="ARBA00022824"/>
    </source>
</evidence>
<dbReference type="InterPro" id="IPR013699">
    <property type="entry name" value="Signal_recog_part_SRP72_RNA-bd"/>
</dbReference>
<dbReference type="Gene3D" id="1.25.40.10">
    <property type="entry name" value="Tetratricopeptide repeat domain"/>
    <property type="match status" value="3"/>
</dbReference>
<evidence type="ECO:0000259" key="11">
    <source>
        <dbReference type="Pfam" id="PF08492"/>
    </source>
</evidence>
<evidence type="ECO:0000256" key="3">
    <source>
        <dbReference type="ARBA" id="ARBA00007676"/>
    </source>
</evidence>
<dbReference type="GO" id="GO:0005783">
    <property type="term" value="C:endoplasmic reticulum"/>
    <property type="evidence" value="ECO:0007669"/>
    <property type="project" value="UniProtKB-SubCell"/>
</dbReference>
<feature type="compositionally biased region" description="Basic residues" evidence="10">
    <location>
        <begin position="646"/>
        <end position="656"/>
    </location>
</feature>
<dbReference type="AlphaFoldDB" id="A0A9N8VNI9"/>
<name>A0A9N8VNI9_9GLOM</name>
<dbReference type="PANTHER" id="PTHR14094">
    <property type="entry name" value="SIGNAL RECOGNITION PARTICLE 72"/>
    <property type="match status" value="1"/>
</dbReference>
<evidence type="ECO:0000256" key="9">
    <source>
        <dbReference type="PIRNR" id="PIRNR038922"/>
    </source>
</evidence>
<dbReference type="PANTHER" id="PTHR14094:SF9">
    <property type="entry name" value="SIGNAL RECOGNITION PARTICLE SUBUNIT SRP72"/>
    <property type="match status" value="1"/>
</dbReference>
<feature type="domain" description="Signal recognition particle SRP72 subunit RNA-binding" evidence="11">
    <location>
        <begin position="537"/>
        <end position="586"/>
    </location>
</feature>
<dbReference type="Pfam" id="PF17004">
    <property type="entry name" value="SRP_TPR_like"/>
    <property type="match status" value="1"/>
</dbReference>
<dbReference type="GO" id="GO:0005786">
    <property type="term" value="C:signal recognition particle, endoplasmic reticulum targeting"/>
    <property type="evidence" value="ECO:0007669"/>
    <property type="project" value="UniProtKB-UniRule"/>
</dbReference>
<evidence type="ECO:0000256" key="1">
    <source>
        <dbReference type="ARBA" id="ARBA00004240"/>
    </source>
</evidence>
<comment type="caution">
    <text evidence="12">The sequence shown here is derived from an EMBL/GenBank/DDBJ whole genome shotgun (WGS) entry which is preliminary data.</text>
</comment>
<feature type="compositionally biased region" description="Low complexity" evidence="10">
    <location>
        <begin position="611"/>
        <end position="634"/>
    </location>
</feature>
<keyword evidence="7 9" id="KW-0733">Signal recognition particle</keyword>
<keyword evidence="6" id="KW-0256">Endoplasmic reticulum</keyword>
<dbReference type="PIRSF" id="PIRSF038922">
    <property type="entry name" value="SRP72"/>
    <property type="match status" value="1"/>
</dbReference>
<proteinExistence type="inferred from homology"/>
<evidence type="ECO:0000256" key="7">
    <source>
        <dbReference type="ARBA" id="ARBA00023135"/>
    </source>
</evidence>
<dbReference type="OrthoDB" id="5421607at2759"/>
<evidence type="ECO:0000313" key="13">
    <source>
        <dbReference type="Proteomes" id="UP000789739"/>
    </source>
</evidence>
<dbReference type="GO" id="GO:0006614">
    <property type="term" value="P:SRP-dependent cotranslational protein targeting to membrane"/>
    <property type="evidence" value="ECO:0007669"/>
    <property type="project" value="UniProtKB-UniRule"/>
</dbReference>
<dbReference type="GO" id="GO:0043022">
    <property type="term" value="F:ribosome binding"/>
    <property type="evidence" value="ECO:0007669"/>
    <property type="project" value="TreeGrafter"/>
</dbReference>
<feature type="compositionally biased region" description="Basic and acidic residues" evidence="10">
    <location>
        <begin position="635"/>
        <end position="645"/>
    </location>
</feature>
<evidence type="ECO:0000313" key="12">
    <source>
        <dbReference type="EMBL" id="CAG8455592.1"/>
    </source>
</evidence>
<dbReference type="GO" id="GO:0008312">
    <property type="term" value="F:7S RNA binding"/>
    <property type="evidence" value="ECO:0007669"/>
    <property type="project" value="InterPro"/>
</dbReference>
<evidence type="ECO:0000256" key="10">
    <source>
        <dbReference type="SAM" id="MobiDB-lite"/>
    </source>
</evidence>